<organism evidence="6 7">
    <name type="scientific">Rhizopus stolonifer</name>
    <name type="common">Rhizopus nigricans</name>
    <dbReference type="NCBI Taxonomy" id="4846"/>
    <lineage>
        <taxon>Eukaryota</taxon>
        <taxon>Fungi</taxon>
        <taxon>Fungi incertae sedis</taxon>
        <taxon>Mucoromycota</taxon>
        <taxon>Mucoromycotina</taxon>
        <taxon>Mucoromycetes</taxon>
        <taxon>Mucorales</taxon>
        <taxon>Mucorineae</taxon>
        <taxon>Rhizopodaceae</taxon>
        <taxon>Rhizopus</taxon>
    </lineage>
</organism>
<dbReference type="InterPro" id="IPR003959">
    <property type="entry name" value="ATPase_AAA_core"/>
</dbReference>
<feature type="domain" description="AAA ATPase AAA+ lid" evidence="5">
    <location>
        <begin position="75"/>
        <end position="110"/>
    </location>
</feature>
<proteinExistence type="inferred from homology"/>
<dbReference type="Gene3D" id="1.10.8.60">
    <property type="match status" value="1"/>
</dbReference>
<keyword evidence="7" id="KW-1185">Reference proteome</keyword>
<evidence type="ECO:0000313" key="6">
    <source>
        <dbReference type="EMBL" id="RCI05013.1"/>
    </source>
</evidence>
<dbReference type="InterPro" id="IPR050168">
    <property type="entry name" value="AAA_ATPase_domain"/>
</dbReference>
<evidence type="ECO:0000313" key="7">
    <source>
        <dbReference type="Proteomes" id="UP000253551"/>
    </source>
</evidence>
<dbReference type="GO" id="GO:0005737">
    <property type="term" value="C:cytoplasm"/>
    <property type="evidence" value="ECO:0007669"/>
    <property type="project" value="TreeGrafter"/>
</dbReference>
<dbReference type="STRING" id="4846.A0A367KS29"/>
<dbReference type="Proteomes" id="UP000253551">
    <property type="component" value="Unassembled WGS sequence"/>
</dbReference>
<dbReference type="GO" id="GO:0016887">
    <property type="term" value="F:ATP hydrolysis activity"/>
    <property type="evidence" value="ECO:0007669"/>
    <property type="project" value="InterPro"/>
</dbReference>
<dbReference type="AlphaFoldDB" id="A0A367KS29"/>
<dbReference type="PANTHER" id="PTHR23077">
    <property type="entry name" value="AAA-FAMILY ATPASE"/>
    <property type="match status" value="1"/>
</dbReference>
<dbReference type="EMBL" id="PJQM01000508">
    <property type="protein sequence ID" value="RCI05013.1"/>
    <property type="molecule type" value="Genomic_DNA"/>
</dbReference>
<evidence type="ECO:0000256" key="1">
    <source>
        <dbReference type="ARBA" id="ARBA00022741"/>
    </source>
</evidence>
<dbReference type="SUPFAM" id="SSF52540">
    <property type="entry name" value="P-loop containing nucleoside triphosphate hydrolases"/>
    <property type="match status" value="1"/>
</dbReference>
<protein>
    <recommendedName>
        <fullName evidence="8">ATPase AAA-type core domain-containing protein</fullName>
    </recommendedName>
</protein>
<dbReference type="OrthoDB" id="1664597at2759"/>
<keyword evidence="2 3" id="KW-0067">ATP-binding</keyword>
<dbReference type="InterPro" id="IPR041569">
    <property type="entry name" value="AAA_lid_3"/>
</dbReference>
<reference evidence="6 7" key="1">
    <citation type="journal article" date="2018" name="G3 (Bethesda)">
        <title>Phylogenetic and Phylogenomic Definition of Rhizopus Species.</title>
        <authorList>
            <person name="Gryganskyi A.P."/>
            <person name="Golan J."/>
            <person name="Dolatabadi S."/>
            <person name="Mondo S."/>
            <person name="Robb S."/>
            <person name="Idnurm A."/>
            <person name="Muszewska A."/>
            <person name="Steczkiewicz K."/>
            <person name="Masonjones S."/>
            <person name="Liao H.L."/>
            <person name="Gajdeczka M.T."/>
            <person name="Anike F."/>
            <person name="Vuek A."/>
            <person name="Anishchenko I.M."/>
            <person name="Voigt K."/>
            <person name="de Hoog G.S."/>
            <person name="Smith M.E."/>
            <person name="Heitman J."/>
            <person name="Vilgalys R."/>
            <person name="Stajich J.E."/>
        </authorList>
    </citation>
    <scope>NUCLEOTIDE SEQUENCE [LARGE SCALE GENOMIC DNA]</scope>
    <source>
        <strain evidence="6 7">LSU 92-RS-03</strain>
    </source>
</reference>
<evidence type="ECO:0008006" key="8">
    <source>
        <dbReference type="Google" id="ProtNLM"/>
    </source>
</evidence>
<feature type="domain" description="ATPase AAA-type core" evidence="4">
    <location>
        <begin position="16"/>
        <end position="47"/>
    </location>
</feature>
<feature type="non-terminal residue" evidence="6">
    <location>
        <position position="1"/>
    </location>
</feature>
<dbReference type="InterPro" id="IPR003960">
    <property type="entry name" value="ATPase_AAA_CS"/>
</dbReference>
<keyword evidence="1 3" id="KW-0547">Nucleotide-binding</keyword>
<dbReference type="GO" id="GO:0005524">
    <property type="term" value="F:ATP binding"/>
    <property type="evidence" value="ECO:0007669"/>
    <property type="project" value="UniProtKB-KW"/>
</dbReference>
<dbReference type="PANTHER" id="PTHR23077:SF27">
    <property type="entry name" value="ATPASE FAMILY GENE 2 PROTEIN HOMOLOG A"/>
    <property type="match status" value="1"/>
</dbReference>
<dbReference type="PROSITE" id="PS00674">
    <property type="entry name" value="AAA"/>
    <property type="match status" value="1"/>
</dbReference>
<comment type="caution">
    <text evidence="6">The sequence shown here is derived from an EMBL/GenBank/DDBJ whole genome shotgun (WGS) entry which is preliminary data.</text>
</comment>
<dbReference type="Gene3D" id="3.40.50.300">
    <property type="entry name" value="P-loop containing nucleotide triphosphate hydrolases"/>
    <property type="match status" value="1"/>
</dbReference>
<evidence type="ECO:0000259" key="4">
    <source>
        <dbReference type="Pfam" id="PF00004"/>
    </source>
</evidence>
<name>A0A367KS29_RHIST</name>
<evidence type="ECO:0000256" key="3">
    <source>
        <dbReference type="RuleBase" id="RU003651"/>
    </source>
</evidence>
<dbReference type="Pfam" id="PF00004">
    <property type="entry name" value="AAA"/>
    <property type="match status" value="1"/>
</dbReference>
<comment type="similarity">
    <text evidence="3">Belongs to the AAA ATPase family.</text>
</comment>
<gene>
    <name evidence="6" type="ORF">CU098_013402</name>
</gene>
<sequence>MDGLLTKSRKGAAHIGLLVVAATNRIDAIDPAVLRPGRFDEHIYIPLPDENQRYATIQGISAKMPIDIDHHQRTELVQKTANWSGAQLNNLFREAAMASLRESVNNTKIEYSHILSSL</sequence>
<dbReference type="Pfam" id="PF17862">
    <property type="entry name" value="AAA_lid_3"/>
    <property type="match status" value="1"/>
</dbReference>
<evidence type="ECO:0000256" key="2">
    <source>
        <dbReference type="ARBA" id="ARBA00022840"/>
    </source>
</evidence>
<evidence type="ECO:0000259" key="5">
    <source>
        <dbReference type="Pfam" id="PF17862"/>
    </source>
</evidence>
<dbReference type="InterPro" id="IPR027417">
    <property type="entry name" value="P-loop_NTPase"/>
</dbReference>
<accession>A0A367KS29</accession>